<accession>A0ABT7HQN4</accession>
<keyword evidence="2" id="KW-1185">Reference proteome</keyword>
<gene>
    <name evidence="1" type="ORF">NYG85_07315</name>
</gene>
<dbReference type="EMBL" id="JANURM010000008">
    <property type="protein sequence ID" value="MDL0089170.1"/>
    <property type="molecule type" value="Genomic_DNA"/>
</dbReference>
<reference evidence="1" key="1">
    <citation type="submission" date="2022-08" db="EMBL/GenBank/DDBJ databases">
        <authorList>
            <person name="Wang H."/>
        </authorList>
    </citation>
    <scope>NUCLEOTIDE SEQUENCE</scope>
    <source>
        <strain evidence="1">PS10</strain>
    </source>
</reference>
<evidence type="ECO:0000313" key="1">
    <source>
        <dbReference type="EMBL" id="MDL0089170.1"/>
    </source>
</evidence>
<name>A0ABT7HQN4_9BACT</name>
<sequence length="143" mass="15775">MKRGFALIIAIVFVVLIASLGVLAMILSTTASKQSADMYVKDQVEIYAKSFTEYAVLRLLTHDFNTGCLDEINGDSKTYAATKLKLNAKITYYGKIGNCTGISLTGDNKNPSSGTVMIDVFVTNDTNKEILPIRYHKRTLQKL</sequence>
<dbReference type="Proteomes" id="UP001173801">
    <property type="component" value="Unassembled WGS sequence"/>
</dbReference>
<comment type="caution">
    <text evidence="1">The sequence shown here is derived from an EMBL/GenBank/DDBJ whole genome shotgun (WGS) entry which is preliminary data.</text>
</comment>
<reference evidence="1" key="2">
    <citation type="journal article" date="2023" name="Microorganisms">
        <title>Isolation and Genomic Characteristics of Cat-Borne Campylobacter felis sp. nov. and Sheep-Borne Campylobacter ovis sp. nov.</title>
        <authorList>
            <person name="Wang H."/>
            <person name="Li Y."/>
            <person name="Gu Y."/>
            <person name="Zhou G."/>
            <person name="Chen X."/>
            <person name="Zhang X."/>
            <person name="Shao Z."/>
            <person name="Zhang J."/>
            <person name="Zhang M."/>
        </authorList>
    </citation>
    <scope>NUCLEOTIDE SEQUENCE</scope>
    <source>
        <strain evidence="1">PS10</strain>
    </source>
</reference>
<proteinExistence type="predicted"/>
<protein>
    <recommendedName>
        <fullName evidence="3">Type II secretion system protein</fullName>
    </recommendedName>
</protein>
<organism evidence="1 2">
    <name type="scientific">Campylobacter gastrosuis</name>
    <dbReference type="NCBI Taxonomy" id="2974576"/>
    <lineage>
        <taxon>Bacteria</taxon>
        <taxon>Pseudomonadati</taxon>
        <taxon>Campylobacterota</taxon>
        <taxon>Epsilonproteobacteria</taxon>
        <taxon>Campylobacterales</taxon>
        <taxon>Campylobacteraceae</taxon>
        <taxon>Campylobacter</taxon>
    </lineage>
</organism>
<evidence type="ECO:0000313" key="2">
    <source>
        <dbReference type="Proteomes" id="UP001173801"/>
    </source>
</evidence>
<evidence type="ECO:0008006" key="3">
    <source>
        <dbReference type="Google" id="ProtNLM"/>
    </source>
</evidence>
<dbReference type="RefSeq" id="WP_284937826.1">
    <property type="nucleotide sequence ID" value="NZ_JANURM010000008.1"/>
</dbReference>